<protein>
    <recommendedName>
        <fullName evidence="3">Phage protein</fullName>
    </recommendedName>
</protein>
<proteinExistence type="predicted"/>
<accession>A0A0A7HGH0</accession>
<evidence type="ECO:0008006" key="3">
    <source>
        <dbReference type="Google" id="ProtNLM"/>
    </source>
</evidence>
<evidence type="ECO:0000313" key="1">
    <source>
        <dbReference type="EMBL" id="AIZ02600.1"/>
    </source>
</evidence>
<keyword evidence="2" id="KW-1185">Reference proteome</keyword>
<dbReference type="Pfam" id="PF03197">
    <property type="entry name" value="FRD2"/>
    <property type="match status" value="1"/>
</dbReference>
<dbReference type="RefSeq" id="YP_009209998.1">
    <property type="nucleotide sequence ID" value="NC_028925.1"/>
</dbReference>
<dbReference type="GeneID" id="26636418"/>
<evidence type="ECO:0000313" key="2">
    <source>
        <dbReference type="Proteomes" id="UP000030717"/>
    </source>
</evidence>
<dbReference type="InterPro" id="IPR004885">
    <property type="entry name" value="FRD2"/>
</dbReference>
<dbReference type="Proteomes" id="UP000030717">
    <property type="component" value="Segment"/>
</dbReference>
<organism evidence="1 2">
    <name type="scientific">Escherichia phage vB_EcoM_VR25</name>
    <dbReference type="NCBI Taxonomy" id="1567028"/>
    <lineage>
        <taxon>Viruses</taxon>
        <taxon>Duplodnaviria</taxon>
        <taxon>Heunggongvirae</taxon>
        <taxon>Uroviricota</taxon>
        <taxon>Caudoviricetes</taxon>
        <taxon>Pantevenvirales</taxon>
        <taxon>Straboviridae</taxon>
        <taxon>Tevenvirinae</taxon>
        <taxon>Gaprivervirus</taxon>
        <taxon>Gaprivervirus vr25</taxon>
    </lineage>
</organism>
<sequence length="85" mass="9721">MQTFKTYTLNNLINEYKREDAKNCDMVNLINKNGGSFKVLSINKFMDTLIVDCVEFPNGVIASSDDFGVNCFEILDSEFKFFSEV</sequence>
<reference evidence="1 2" key="1">
    <citation type="submission" date="2014-10" db="EMBL/GenBank/DDBJ databases">
        <title>VR bacteriophages - a small but diverse group of low-temperature viruses.</title>
        <authorList>
            <person name="Kaliniene L."/>
            <person name="Meskys R."/>
            <person name="Simoliunas E."/>
            <person name="Zajanckauskaite A."/>
            <person name="Truncaite L."/>
        </authorList>
    </citation>
    <scope>NUCLEOTIDE SEQUENCE [LARGE SCALE GENOMIC DNA]</scope>
</reference>
<name>A0A0A7HGH0_9CAUD</name>
<dbReference type="KEGG" id="vg:26636418"/>
<dbReference type="EMBL" id="KP007361">
    <property type="protein sequence ID" value="AIZ02600.1"/>
    <property type="molecule type" value="Genomic_DNA"/>
</dbReference>
<gene>
    <name evidence="1" type="ORF">VR25_256</name>
</gene>